<feature type="transmembrane region" description="Helical" evidence="1">
    <location>
        <begin position="62"/>
        <end position="85"/>
    </location>
</feature>
<accession>A0A1F6N343</accession>
<proteinExistence type="predicted"/>
<evidence type="ECO:0008006" key="4">
    <source>
        <dbReference type="Google" id="ProtNLM"/>
    </source>
</evidence>
<feature type="transmembrane region" description="Helical" evidence="1">
    <location>
        <begin position="12"/>
        <end position="32"/>
    </location>
</feature>
<organism evidence="2 3">
    <name type="scientific">Candidatus Magasanikbacteria bacterium RIFCSPLOWO2_01_FULL_40_15</name>
    <dbReference type="NCBI Taxonomy" id="1798686"/>
    <lineage>
        <taxon>Bacteria</taxon>
        <taxon>Candidatus Magasanikiibacteriota</taxon>
    </lineage>
</organism>
<comment type="caution">
    <text evidence="2">The sequence shown here is derived from an EMBL/GenBank/DDBJ whole genome shotgun (WGS) entry which is preliminary data.</text>
</comment>
<dbReference type="EMBL" id="MFQH01000013">
    <property type="protein sequence ID" value="OGH78339.1"/>
    <property type="molecule type" value="Genomic_DNA"/>
</dbReference>
<keyword evidence="1" id="KW-1133">Transmembrane helix</keyword>
<dbReference type="AlphaFoldDB" id="A0A1F6N343"/>
<gene>
    <name evidence="2" type="ORF">A2983_01090</name>
</gene>
<keyword evidence="1" id="KW-0812">Transmembrane</keyword>
<dbReference type="Proteomes" id="UP000177040">
    <property type="component" value="Unassembled WGS sequence"/>
</dbReference>
<evidence type="ECO:0000256" key="1">
    <source>
        <dbReference type="SAM" id="Phobius"/>
    </source>
</evidence>
<evidence type="ECO:0000313" key="2">
    <source>
        <dbReference type="EMBL" id="OGH78339.1"/>
    </source>
</evidence>
<feature type="transmembrane region" description="Helical" evidence="1">
    <location>
        <begin position="97"/>
        <end position="119"/>
    </location>
</feature>
<reference evidence="2 3" key="1">
    <citation type="journal article" date="2016" name="Nat. Commun.">
        <title>Thousands of microbial genomes shed light on interconnected biogeochemical processes in an aquifer system.</title>
        <authorList>
            <person name="Anantharaman K."/>
            <person name="Brown C.T."/>
            <person name="Hug L.A."/>
            <person name="Sharon I."/>
            <person name="Castelle C.J."/>
            <person name="Probst A.J."/>
            <person name="Thomas B.C."/>
            <person name="Singh A."/>
            <person name="Wilkins M.J."/>
            <person name="Karaoz U."/>
            <person name="Brodie E.L."/>
            <person name="Williams K.H."/>
            <person name="Hubbard S.S."/>
            <person name="Banfield J.F."/>
        </authorList>
    </citation>
    <scope>NUCLEOTIDE SEQUENCE [LARGE SCALE GENOMIC DNA]</scope>
</reference>
<sequence length="124" mass="13219">MKKYIKHFLSALYLGLVFSGLLFAVPTFAIGIKDQTIFKSIASKAGVSGGDVESVVGTVIKAVLSVTGLIFLILMVYAGILWMTARGEESNIEKARNIIQAALIGLGVTVSAYAITVFVTSQFK</sequence>
<keyword evidence="1" id="KW-0472">Membrane</keyword>
<name>A0A1F6N343_9BACT</name>
<evidence type="ECO:0000313" key="3">
    <source>
        <dbReference type="Proteomes" id="UP000177040"/>
    </source>
</evidence>
<protein>
    <recommendedName>
        <fullName evidence="4">TrbC/VIRB2 family protein</fullName>
    </recommendedName>
</protein>